<evidence type="ECO:0000256" key="6">
    <source>
        <dbReference type="ARBA" id="ARBA00022692"/>
    </source>
</evidence>
<accession>A0A9D4YY89</accession>
<dbReference type="Pfam" id="PF01553">
    <property type="entry name" value="Acyltransferase"/>
    <property type="match status" value="1"/>
</dbReference>
<comment type="pathway">
    <text evidence="2">Lipid metabolism.</text>
</comment>
<feature type="transmembrane region" description="Helical" evidence="14">
    <location>
        <begin position="146"/>
        <end position="168"/>
    </location>
</feature>
<evidence type="ECO:0000256" key="4">
    <source>
        <dbReference type="ARBA" id="ARBA00022516"/>
    </source>
</evidence>
<name>A0A9D4YY89_CHLVU</name>
<keyword evidence="7 14" id="KW-1133">Transmembrane helix</keyword>
<keyword evidence="6 14" id="KW-0812">Transmembrane</keyword>
<organism evidence="16 17">
    <name type="scientific">Chlorella vulgaris</name>
    <name type="common">Green alga</name>
    <dbReference type="NCBI Taxonomy" id="3077"/>
    <lineage>
        <taxon>Eukaryota</taxon>
        <taxon>Viridiplantae</taxon>
        <taxon>Chlorophyta</taxon>
        <taxon>core chlorophytes</taxon>
        <taxon>Trebouxiophyceae</taxon>
        <taxon>Chlorellales</taxon>
        <taxon>Chlorellaceae</taxon>
        <taxon>Chlorella clade</taxon>
        <taxon>Chlorella</taxon>
    </lineage>
</organism>
<gene>
    <name evidence="16" type="ORF">D9Q98_004271</name>
</gene>
<evidence type="ECO:0000256" key="9">
    <source>
        <dbReference type="ARBA" id="ARBA00023136"/>
    </source>
</evidence>
<sequence length="429" mass="47744">MSGGVRFKADSPASSGSASLVRGGSQGFGSGLRSLKNKAFSRADLSTFGAEQQAHRDSGAEVHRAVEEAVVAAEQCHGAHGDHSLMRDILDLSSPLNDAAAALVDDSFLRCFKSAPDEPWNWNLYLFPLWALGVVVRNFVLFPLRVLILLLGGIVFVVGFAAVGLVLQRAPQRKKLAERWLIQFLCQVFVVSWTGVIKYHGPRPVPAAGRVWVANHSSMIDYAVLCAYSPFAAIMQLHPGWVGVIQSRYLNALGCLWFNRTQAQDRTLVAKRMRDHVHNAESTPLLIFPEGTCVNNEYCVMFKRGAFDLDATVCPIAIKYNKIFVDAFWNSKRQAFSAHLTKLMRSWALVCDVYFLEPQTRRPGESAQQFAERVQAMIAEKGRLKVAPWDGYLKYYNLAEKHPDLIEKQRRVYSNAIKMYADSTSAAAS</sequence>
<reference evidence="16" key="2">
    <citation type="submission" date="2020-11" db="EMBL/GenBank/DDBJ databases">
        <authorList>
            <person name="Cecchin M."/>
            <person name="Marcolungo L."/>
            <person name="Rossato M."/>
            <person name="Girolomoni L."/>
            <person name="Cosentino E."/>
            <person name="Cuine S."/>
            <person name="Li-Beisson Y."/>
            <person name="Delledonne M."/>
            <person name="Ballottari M."/>
        </authorList>
    </citation>
    <scope>NUCLEOTIDE SEQUENCE</scope>
    <source>
        <strain evidence="16">211/11P</strain>
        <tissue evidence="16">Whole cell</tissue>
    </source>
</reference>
<feature type="transmembrane region" description="Helical" evidence="14">
    <location>
        <begin position="122"/>
        <end position="140"/>
    </location>
</feature>
<keyword evidence="4" id="KW-0444">Lipid biosynthesis</keyword>
<dbReference type="Proteomes" id="UP001055712">
    <property type="component" value="Unassembled WGS sequence"/>
</dbReference>
<evidence type="ECO:0000259" key="15">
    <source>
        <dbReference type="SMART" id="SM00563"/>
    </source>
</evidence>
<evidence type="ECO:0000256" key="1">
    <source>
        <dbReference type="ARBA" id="ARBA00004370"/>
    </source>
</evidence>
<comment type="similarity">
    <text evidence="3">Belongs to the 1-acyl-sn-glycerol-3-phosphate acyltransferase family.</text>
</comment>
<dbReference type="GO" id="GO:0016020">
    <property type="term" value="C:membrane"/>
    <property type="evidence" value="ECO:0007669"/>
    <property type="project" value="UniProtKB-SubCell"/>
</dbReference>
<dbReference type="GO" id="GO:0004366">
    <property type="term" value="F:glycerol-3-phosphate O-acyltransferase activity"/>
    <property type="evidence" value="ECO:0007669"/>
    <property type="project" value="TreeGrafter"/>
</dbReference>
<evidence type="ECO:0000256" key="7">
    <source>
        <dbReference type="ARBA" id="ARBA00022989"/>
    </source>
</evidence>
<keyword evidence="17" id="KW-1185">Reference proteome</keyword>
<feature type="transmembrane region" description="Helical" evidence="14">
    <location>
        <begin position="180"/>
        <end position="199"/>
    </location>
</feature>
<dbReference type="GO" id="GO:0019432">
    <property type="term" value="P:triglyceride biosynthetic process"/>
    <property type="evidence" value="ECO:0007669"/>
    <property type="project" value="TreeGrafter"/>
</dbReference>
<evidence type="ECO:0000256" key="5">
    <source>
        <dbReference type="ARBA" id="ARBA00022679"/>
    </source>
</evidence>
<dbReference type="EMBL" id="SIDB01000005">
    <property type="protein sequence ID" value="KAI3432730.1"/>
    <property type="molecule type" value="Genomic_DNA"/>
</dbReference>
<evidence type="ECO:0000256" key="8">
    <source>
        <dbReference type="ARBA" id="ARBA00023098"/>
    </source>
</evidence>
<keyword evidence="9 14" id="KW-0472">Membrane</keyword>
<keyword evidence="5" id="KW-0808">Transferase</keyword>
<feature type="region of interest" description="Disordered" evidence="13">
    <location>
        <begin position="1"/>
        <end position="22"/>
    </location>
</feature>
<evidence type="ECO:0000313" key="17">
    <source>
        <dbReference type="Proteomes" id="UP001055712"/>
    </source>
</evidence>
<evidence type="ECO:0000256" key="14">
    <source>
        <dbReference type="SAM" id="Phobius"/>
    </source>
</evidence>
<dbReference type="PANTHER" id="PTHR23063:SF2">
    <property type="entry name" value="GLYCEROL-3-PHOSPHATE ACYLTRANSFERASE 4, ISOFORM D-RELATED"/>
    <property type="match status" value="1"/>
</dbReference>
<dbReference type="GO" id="GO:0008654">
    <property type="term" value="P:phospholipid biosynthetic process"/>
    <property type="evidence" value="ECO:0007669"/>
    <property type="project" value="UniProtKB-KW"/>
</dbReference>
<evidence type="ECO:0000313" key="16">
    <source>
        <dbReference type="EMBL" id="KAI3432730.1"/>
    </source>
</evidence>
<dbReference type="InterPro" id="IPR002123">
    <property type="entry name" value="Plipid/glycerol_acylTrfase"/>
</dbReference>
<evidence type="ECO:0000256" key="11">
    <source>
        <dbReference type="ARBA" id="ARBA00023264"/>
    </source>
</evidence>
<keyword evidence="11" id="KW-1208">Phospholipid metabolism</keyword>
<dbReference type="GO" id="GO:0005783">
    <property type="term" value="C:endoplasmic reticulum"/>
    <property type="evidence" value="ECO:0007669"/>
    <property type="project" value="TreeGrafter"/>
</dbReference>
<dbReference type="AlphaFoldDB" id="A0A9D4YY89"/>
<comment type="caution">
    <text evidence="16">The sequence shown here is derived from an EMBL/GenBank/DDBJ whole genome shotgun (WGS) entry which is preliminary data.</text>
</comment>
<reference evidence="16" key="1">
    <citation type="journal article" date="2019" name="Plant J.">
        <title>Chlorella vulgaris genome assembly and annotation reveals the molecular basis for metabolic acclimation to high light conditions.</title>
        <authorList>
            <person name="Cecchin M."/>
            <person name="Marcolungo L."/>
            <person name="Rossato M."/>
            <person name="Girolomoni L."/>
            <person name="Cosentino E."/>
            <person name="Cuine S."/>
            <person name="Li-Beisson Y."/>
            <person name="Delledonne M."/>
            <person name="Ballottari M."/>
        </authorList>
    </citation>
    <scope>NUCLEOTIDE SEQUENCE</scope>
    <source>
        <strain evidence="16">211/11P</strain>
    </source>
</reference>
<comment type="subcellular location">
    <subcellularLocation>
        <location evidence="1">Membrane</location>
    </subcellularLocation>
</comment>
<dbReference type="CDD" id="cd07991">
    <property type="entry name" value="LPLAT_LPCAT1-like"/>
    <property type="match status" value="1"/>
</dbReference>
<dbReference type="PANTHER" id="PTHR23063">
    <property type="entry name" value="PHOSPHOLIPID ACYLTRANSFERASE"/>
    <property type="match status" value="1"/>
</dbReference>
<keyword evidence="10" id="KW-0594">Phospholipid biosynthesis</keyword>
<evidence type="ECO:0000256" key="10">
    <source>
        <dbReference type="ARBA" id="ARBA00023209"/>
    </source>
</evidence>
<keyword evidence="8" id="KW-0443">Lipid metabolism</keyword>
<evidence type="ECO:0000256" key="13">
    <source>
        <dbReference type="SAM" id="MobiDB-lite"/>
    </source>
</evidence>
<dbReference type="SMART" id="SM00563">
    <property type="entry name" value="PlsC"/>
    <property type="match status" value="1"/>
</dbReference>
<feature type="domain" description="Phospholipid/glycerol acyltransferase" evidence="15">
    <location>
        <begin position="210"/>
        <end position="321"/>
    </location>
</feature>
<dbReference type="InterPro" id="IPR045252">
    <property type="entry name" value="LPCAT1-like"/>
</dbReference>
<dbReference type="SUPFAM" id="SSF69593">
    <property type="entry name" value="Glycerol-3-phosphate (1)-acyltransferase"/>
    <property type="match status" value="1"/>
</dbReference>
<protein>
    <recommendedName>
        <fullName evidence="15">Phospholipid/glycerol acyltransferase domain-containing protein</fullName>
    </recommendedName>
</protein>
<dbReference type="OrthoDB" id="10051137at2759"/>
<evidence type="ECO:0000256" key="2">
    <source>
        <dbReference type="ARBA" id="ARBA00005189"/>
    </source>
</evidence>
<evidence type="ECO:0000256" key="3">
    <source>
        <dbReference type="ARBA" id="ARBA00008655"/>
    </source>
</evidence>
<evidence type="ECO:0000256" key="12">
    <source>
        <dbReference type="ARBA" id="ARBA00023315"/>
    </source>
</evidence>
<keyword evidence="12" id="KW-0012">Acyltransferase</keyword>
<proteinExistence type="inferred from homology"/>